<dbReference type="Proteomes" id="UP000694568">
    <property type="component" value="Unplaced"/>
</dbReference>
<dbReference type="Ensembl" id="ENSSLUT00000019700.1">
    <property type="protein sequence ID" value="ENSSLUP00000019097.1"/>
    <property type="gene ID" value="ENSSLUG00000008855.1"/>
</dbReference>
<evidence type="ECO:0000313" key="1">
    <source>
        <dbReference type="Ensembl" id="ENSSLUP00000019097.1"/>
    </source>
</evidence>
<protein>
    <submittedName>
        <fullName evidence="1">Uncharacterized protein</fullName>
    </submittedName>
</protein>
<accession>A0A8C9Y1C3</accession>
<reference evidence="1" key="1">
    <citation type="submission" date="2025-08" db="UniProtKB">
        <authorList>
            <consortium name="Ensembl"/>
        </authorList>
    </citation>
    <scope>IDENTIFICATION</scope>
</reference>
<organism evidence="1 2">
    <name type="scientific">Sander lucioperca</name>
    <name type="common">Pike-perch</name>
    <name type="synonym">Perca lucioperca</name>
    <dbReference type="NCBI Taxonomy" id="283035"/>
    <lineage>
        <taxon>Eukaryota</taxon>
        <taxon>Metazoa</taxon>
        <taxon>Chordata</taxon>
        <taxon>Craniata</taxon>
        <taxon>Vertebrata</taxon>
        <taxon>Euteleostomi</taxon>
        <taxon>Actinopterygii</taxon>
        <taxon>Neopterygii</taxon>
        <taxon>Teleostei</taxon>
        <taxon>Neoteleostei</taxon>
        <taxon>Acanthomorphata</taxon>
        <taxon>Eupercaria</taxon>
        <taxon>Perciformes</taxon>
        <taxon>Percoidei</taxon>
        <taxon>Percidae</taxon>
        <taxon>Luciopercinae</taxon>
        <taxon>Sander</taxon>
    </lineage>
</organism>
<dbReference type="AlphaFoldDB" id="A0A8C9Y1C3"/>
<name>A0A8C9Y1C3_SANLU</name>
<keyword evidence="2" id="KW-1185">Reference proteome</keyword>
<evidence type="ECO:0000313" key="2">
    <source>
        <dbReference type="Proteomes" id="UP000694568"/>
    </source>
</evidence>
<proteinExistence type="predicted"/>
<reference evidence="1" key="2">
    <citation type="submission" date="2025-09" db="UniProtKB">
        <authorList>
            <consortium name="Ensembl"/>
        </authorList>
    </citation>
    <scope>IDENTIFICATION</scope>
</reference>
<sequence length="74" mass="8744">MLRLQNYLVQYRKRVSILHHCYRSDSLNCPPLSQQRDSLTQREALEHLENILTWIFMNSVVIVKKALSAKPVFC</sequence>